<sequence>MNENAACYVRVSSSLQAGEDKYSIPEQKDILTGICTRNNWNPVFFEDIGISGETIRLRPQLKKMLKACSDGIFKKVLVVDQDRLTRNISDLQYIKDSFIENNVSLV</sequence>
<proteinExistence type="predicted"/>
<reference evidence="5" key="1">
    <citation type="journal article" date="2014" name="Front. Microbiol.">
        <title>High frequency of phylogenetically diverse reductive dehalogenase-homologous genes in deep subseafloor sedimentary metagenomes.</title>
        <authorList>
            <person name="Kawai M."/>
            <person name="Futagami T."/>
            <person name="Toyoda A."/>
            <person name="Takaki Y."/>
            <person name="Nishi S."/>
            <person name="Hori S."/>
            <person name="Arai W."/>
            <person name="Tsubouchi T."/>
            <person name="Morono Y."/>
            <person name="Uchiyama I."/>
            <person name="Ito T."/>
            <person name="Fujiyama A."/>
            <person name="Inagaki F."/>
            <person name="Takami H."/>
        </authorList>
    </citation>
    <scope>NUCLEOTIDE SEQUENCE</scope>
    <source>
        <strain evidence="5">Expedition CK06-06</strain>
    </source>
</reference>
<dbReference type="PROSITE" id="PS51736">
    <property type="entry name" value="RECOMBINASES_3"/>
    <property type="match status" value="1"/>
</dbReference>
<dbReference type="AlphaFoldDB" id="X1AJ29"/>
<organism evidence="5">
    <name type="scientific">marine sediment metagenome</name>
    <dbReference type="NCBI Taxonomy" id="412755"/>
    <lineage>
        <taxon>unclassified sequences</taxon>
        <taxon>metagenomes</taxon>
        <taxon>ecological metagenomes</taxon>
    </lineage>
</organism>
<dbReference type="CDD" id="cd00338">
    <property type="entry name" value="Ser_Recombinase"/>
    <property type="match status" value="1"/>
</dbReference>
<dbReference type="InterPro" id="IPR036162">
    <property type="entry name" value="Resolvase-like_N_sf"/>
</dbReference>
<dbReference type="PROSITE" id="PS00397">
    <property type="entry name" value="RECOMBINASES_1"/>
    <property type="match status" value="1"/>
</dbReference>
<name>X1AJ29_9ZZZZ</name>
<dbReference type="InterPro" id="IPR006118">
    <property type="entry name" value="Recombinase_CS"/>
</dbReference>
<gene>
    <name evidence="5" type="ORF">S01H4_09911</name>
</gene>
<keyword evidence="1" id="KW-0229">DNA integration</keyword>
<comment type="caution">
    <text evidence="5">The sequence shown here is derived from an EMBL/GenBank/DDBJ whole genome shotgun (WGS) entry which is preliminary data.</text>
</comment>
<feature type="domain" description="Resolvase/invertase-type recombinase catalytic" evidence="4">
    <location>
        <begin position="4"/>
        <end position="106"/>
    </location>
</feature>
<evidence type="ECO:0000256" key="1">
    <source>
        <dbReference type="ARBA" id="ARBA00022908"/>
    </source>
</evidence>
<dbReference type="InterPro" id="IPR050639">
    <property type="entry name" value="SSR_resolvase"/>
</dbReference>
<evidence type="ECO:0000256" key="2">
    <source>
        <dbReference type="ARBA" id="ARBA00023125"/>
    </source>
</evidence>
<evidence type="ECO:0000256" key="3">
    <source>
        <dbReference type="ARBA" id="ARBA00023172"/>
    </source>
</evidence>
<dbReference type="GO" id="GO:0015074">
    <property type="term" value="P:DNA integration"/>
    <property type="evidence" value="ECO:0007669"/>
    <property type="project" value="UniProtKB-KW"/>
</dbReference>
<accession>X1AJ29</accession>
<protein>
    <recommendedName>
        <fullName evidence="4">Resolvase/invertase-type recombinase catalytic domain-containing protein</fullName>
    </recommendedName>
</protein>
<dbReference type="PANTHER" id="PTHR30461">
    <property type="entry name" value="DNA-INVERTASE FROM LAMBDOID PROPHAGE"/>
    <property type="match status" value="1"/>
</dbReference>
<dbReference type="GO" id="GO:0003677">
    <property type="term" value="F:DNA binding"/>
    <property type="evidence" value="ECO:0007669"/>
    <property type="project" value="UniProtKB-KW"/>
</dbReference>
<dbReference type="GO" id="GO:0000150">
    <property type="term" value="F:DNA strand exchange activity"/>
    <property type="evidence" value="ECO:0007669"/>
    <property type="project" value="InterPro"/>
</dbReference>
<dbReference type="SUPFAM" id="SSF53041">
    <property type="entry name" value="Resolvase-like"/>
    <property type="match status" value="1"/>
</dbReference>
<dbReference type="Gene3D" id="3.40.50.1390">
    <property type="entry name" value="Resolvase, N-terminal catalytic domain"/>
    <property type="match status" value="1"/>
</dbReference>
<keyword evidence="2" id="KW-0238">DNA-binding</keyword>
<dbReference type="EMBL" id="BART01003684">
    <property type="protein sequence ID" value="GAG59946.1"/>
    <property type="molecule type" value="Genomic_DNA"/>
</dbReference>
<feature type="non-terminal residue" evidence="5">
    <location>
        <position position="106"/>
    </location>
</feature>
<evidence type="ECO:0000259" key="4">
    <source>
        <dbReference type="PROSITE" id="PS51736"/>
    </source>
</evidence>
<dbReference type="PANTHER" id="PTHR30461:SF23">
    <property type="entry name" value="DNA RECOMBINASE-RELATED"/>
    <property type="match status" value="1"/>
</dbReference>
<keyword evidence="3" id="KW-0233">DNA recombination</keyword>
<dbReference type="SMART" id="SM00857">
    <property type="entry name" value="Resolvase"/>
    <property type="match status" value="1"/>
</dbReference>
<dbReference type="InterPro" id="IPR006119">
    <property type="entry name" value="Resolv_N"/>
</dbReference>
<dbReference type="Pfam" id="PF00239">
    <property type="entry name" value="Resolvase"/>
    <property type="match status" value="1"/>
</dbReference>
<evidence type="ECO:0000313" key="5">
    <source>
        <dbReference type="EMBL" id="GAG59946.1"/>
    </source>
</evidence>